<reference evidence="10 11" key="1">
    <citation type="submission" date="2019-07" db="EMBL/GenBank/DDBJ databases">
        <title>Whole genome shotgun sequence of Cellulomonas terrae NBRC 100819.</title>
        <authorList>
            <person name="Hosoyama A."/>
            <person name="Uohara A."/>
            <person name="Ohji S."/>
            <person name="Ichikawa N."/>
        </authorList>
    </citation>
    <scope>NUCLEOTIDE SEQUENCE [LARGE SCALE GENOMIC DNA]</scope>
    <source>
        <strain evidence="10 11">NBRC 100819</strain>
    </source>
</reference>
<evidence type="ECO:0000313" key="11">
    <source>
        <dbReference type="Proteomes" id="UP000321049"/>
    </source>
</evidence>
<name>A0A511JK19_9CELL</name>
<feature type="transmembrane region" description="Helical" evidence="7">
    <location>
        <begin position="47"/>
        <end position="65"/>
    </location>
</feature>
<feature type="region of interest" description="Disordered" evidence="8">
    <location>
        <begin position="1"/>
        <end position="40"/>
    </location>
</feature>
<dbReference type="InterPro" id="IPR000515">
    <property type="entry name" value="MetI-like"/>
</dbReference>
<dbReference type="CDD" id="cd06261">
    <property type="entry name" value="TM_PBP2"/>
    <property type="match status" value="1"/>
</dbReference>
<evidence type="ECO:0000256" key="3">
    <source>
        <dbReference type="ARBA" id="ARBA00022475"/>
    </source>
</evidence>
<evidence type="ECO:0000256" key="2">
    <source>
        <dbReference type="ARBA" id="ARBA00022448"/>
    </source>
</evidence>
<comment type="subcellular location">
    <subcellularLocation>
        <location evidence="1 7">Cell membrane</location>
        <topology evidence="1 7">Multi-pass membrane protein</topology>
    </subcellularLocation>
</comment>
<evidence type="ECO:0000256" key="5">
    <source>
        <dbReference type="ARBA" id="ARBA00022989"/>
    </source>
</evidence>
<protein>
    <submittedName>
        <fullName evidence="10">Sugar ABC transporter permease</fullName>
    </submittedName>
</protein>
<dbReference type="AlphaFoldDB" id="A0A511JK19"/>
<comment type="similarity">
    <text evidence="7">Belongs to the binding-protein-dependent transport system permease family.</text>
</comment>
<keyword evidence="11" id="KW-1185">Reference proteome</keyword>
<dbReference type="SUPFAM" id="SSF161098">
    <property type="entry name" value="MetI-like"/>
    <property type="match status" value="1"/>
</dbReference>
<keyword evidence="6 7" id="KW-0472">Membrane</keyword>
<organism evidence="10 11">
    <name type="scientific">Cellulomonas terrae</name>
    <dbReference type="NCBI Taxonomy" id="311234"/>
    <lineage>
        <taxon>Bacteria</taxon>
        <taxon>Bacillati</taxon>
        <taxon>Actinomycetota</taxon>
        <taxon>Actinomycetes</taxon>
        <taxon>Micrococcales</taxon>
        <taxon>Cellulomonadaceae</taxon>
        <taxon>Cellulomonas</taxon>
    </lineage>
</organism>
<evidence type="ECO:0000256" key="4">
    <source>
        <dbReference type="ARBA" id="ARBA00022692"/>
    </source>
</evidence>
<dbReference type="PANTHER" id="PTHR43744:SF12">
    <property type="entry name" value="ABC TRANSPORTER PERMEASE PROTEIN MG189-RELATED"/>
    <property type="match status" value="1"/>
</dbReference>
<keyword evidence="5 7" id="KW-1133">Transmembrane helix</keyword>
<evidence type="ECO:0000256" key="6">
    <source>
        <dbReference type="ARBA" id="ARBA00023136"/>
    </source>
</evidence>
<dbReference type="Proteomes" id="UP000321049">
    <property type="component" value="Unassembled WGS sequence"/>
</dbReference>
<feature type="transmembrane region" description="Helical" evidence="7">
    <location>
        <begin position="114"/>
        <end position="135"/>
    </location>
</feature>
<feature type="domain" description="ABC transmembrane type-1" evidence="9">
    <location>
        <begin position="110"/>
        <end position="305"/>
    </location>
</feature>
<keyword evidence="2 7" id="KW-0813">Transport</keyword>
<dbReference type="Gene3D" id="1.10.3720.10">
    <property type="entry name" value="MetI-like"/>
    <property type="match status" value="1"/>
</dbReference>
<evidence type="ECO:0000256" key="8">
    <source>
        <dbReference type="SAM" id="MobiDB-lite"/>
    </source>
</evidence>
<dbReference type="EMBL" id="BJWH01000008">
    <property type="protein sequence ID" value="GEL98352.1"/>
    <property type="molecule type" value="Genomic_DNA"/>
</dbReference>
<dbReference type="PANTHER" id="PTHR43744">
    <property type="entry name" value="ABC TRANSPORTER PERMEASE PROTEIN MG189-RELATED-RELATED"/>
    <property type="match status" value="1"/>
</dbReference>
<gene>
    <name evidence="10" type="ORF">CTE05_18990</name>
</gene>
<dbReference type="PROSITE" id="PS50928">
    <property type="entry name" value="ABC_TM1"/>
    <property type="match status" value="1"/>
</dbReference>
<feature type="transmembrane region" description="Helical" evidence="7">
    <location>
        <begin position="147"/>
        <end position="167"/>
    </location>
</feature>
<keyword evidence="3" id="KW-1003">Cell membrane</keyword>
<keyword evidence="4 7" id="KW-0812">Transmembrane</keyword>
<dbReference type="GO" id="GO:0005886">
    <property type="term" value="C:plasma membrane"/>
    <property type="evidence" value="ECO:0007669"/>
    <property type="project" value="UniProtKB-SubCell"/>
</dbReference>
<dbReference type="Pfam" id="PF00528">
    <property type="entry name" value="BPD_transp_1"/>
    <property type="match status" value="1"/>
</dbReference>
<evidence type="ECO:0000256" key="7">
    <source>
        <dbReference type="RuleBase" id="RU363032"/>
    </source>
</evidence>
<evidence type="ECO:0000256" key="1">
    <source>
        <dbReference type="ARBA" id="ARBA00004651"/>
    </source>
</evidence>
<evidence type="ECO:0000313" key="10">
    <source>
        <dbReference type="EMBL" id="GEL98352.1"/>
    </source>
</evidence>
<feature type="transmembrane region" description="Helical" evidence="7">
    <location>
        <begin position="219"/>
        <end position="246"/>
    </location>
</feature>
<accession>A0A511JK19</accession>
<comment type="caution">
    <text evidence="10">The sequence shown here is derived from an EMBL/GenBank/DDBJ whole genome shotgun (WGS) entry which is preliminary data.</text>
</comment>
<dbReference type="OrthoDB" id="2063054at2"/>
<proteinExistence type="inferred from homology"/>
<dbReference type="RefSeq" id="WP_146845878.1">
    <property type="nucleotide sequence ID" value="NZ_BJWH01000008.1"/>
</dbReference>
<evidence type="ECO:0000259" key="9">
    <source>
        <dbReference type="PROSITE" id="PS50928"/>
    </source>
</evidence>
<dbReference type="GO" id="GO:0055085">
    <property type="term" value="P:transmembrane transport"/>
    <property type="evidence" value="ECO:0007669"/>
    <property type="project" value="InterPro"/>
</dbReference>
<dbReference type="InterPro" id="IPR035906">
    <property type="entry name" value="MetI-like_sf"/>
</dbReference>
<sequence>MSLQTTGGAAGAPPSEQTVRRPRRPGRGADGPDHDARGPRGSRLGSHLFLLALVLYFITPLWWLVVGSTKSNSGLFASSSSPLWFADDFAFVDNVQQLWTYQGGIYFTWLGNSFFYALAAGVGATILALFAGYGFAKYRFRGRNAAFALLLGSVMVPLTALVIPTFVLLAEMDLVNTRWAVILPSLLSPLGVYLVRVYTQDVVPDEMLDAARVDGAGELRLFFQVALPLLRPAIVTVLLLTVVATWNNYFLALTMVRSPELLPITVGLAQWQALSSGGAGGETLWNLVVTGAFLSIIPLVVAFLALQRYWQGGLALGAIK</sequence>
<feature type="transmembrane region" description="Helical" evidence="7">
    <location>
        <begin position="284"/>
        <end position="306"/>
    </location>
</feature>
<feature type="transmembrane region" description="Helical" evidence="7">
    <location>
        <begin position="179"/>
        <end position="198"/>
    </location>
</feature>